<keyword evidence="3" id="KW-1185">Reference proteome</keyword>
<dbReference type="Proteomes" id="UP001556367">
    <property type="component" value="Unassembled WGS sequence"/>
</dbReference>
<reference evidence="3" key="1">
    <citation type="submission" date="2024-06" db="EMBL/GenBank/DDBJ databases">
        <title>Multi-omics analyses provide insights into the biosynthesis of the anticancer antibiotic pleurotin in Hohenbuehelia grisea.</title>
        <authorList>
            <person name="Weaver J.A."/>
            <person name="Alberti F."/>
        </authorList>
    </citation>
    <scope>NUCLEOTIDE SEQUENCE [LARGE SCALE GENOMIC DNA]</scope>
    <source>
        <strain evidence="3">T-177</strain>
    </source>
</reference>
<protein>
    <submittedName>
        <fullName evidence="2">Uncharacterized protein</fullName>
    </submittedName>
</protein>
<evidence type="ECO:0000313" key="2">
    <source>
        <dbReference type="EMBL" id="KAL0945398.1"/>
    </source>
</evidence>
<evidence type="ECO:0000313" key="3">
    <source>
        <dbReference type="Proteomes" id="UP001556367"/>
    </source>
</evidence>
<comment type="caution">
    <text evidence="2">The sequence shown here is derived from an EMBL/GenBank/DDBJ whole genome shotgun (WGS) entry which is preliminary data.</text>
</comment>
<dbReference type="EMBL" id="JASNQZ010000018">
    <property type="protein sequence ID" value="KAL0945398.1"/>
    <property type="molecule type" value="Genomic_DNA"/>
</dbReference>
<sequence>MVKTSCSQLSDPTSDRCSLMEYTDGSPDSPSLSSKARSSSSSVNNATDSVVSKLTKDLTKVWINPGRCLLSLDASPSTVETCHFIPLNTPEEVLYSIEYHWGLDCLALKLATPLNSTFLLADINKKDTVLYFPRKN</sequence>
<organism evidence="2 3">
    <name type="scientific">Hohenbuehelia grisea</name>
    <dbReference type="NCBI Taxonomy" id="104357"/>
    <lineage>
        <taxon>Eukaryota</taxon>
        <taxon>Fungi</taxon>
        <taxon>Dikarya</taxon>
        <taxon>Basidiomycota</taxon>
        <taxon>Agaricomycotina</taxon>
        <taxon>Agaricomycetes</taxon>
        <taxon>Agaricomycetidae</taxon>
        <taxon>Agaricales</taxon>
        <taxon>Pleurotineae</taxon>
        <taxon>Pleurotaceae</taxon>
        <taxon>Hohenbuehelia</taxon>
    </lineage>
</organism>
<gene>
    <name evidence="2" type="ORF">HGRIS_000892</name>
</gene>
<accession>A0ABR3IQ25</accession>
<feature type="compositionally biased region" description="Polar residues" evidence="1">
    <location>
        <begin position="1"/>
        <end position="16"/>
    </location>
</feature>
<proteinExistence type="predicted"/>
<evidence type="ECO:0000256" key="1">
    <source>
        <dbReference type="SAM" id="MobiDB-lite"/>
    </source>
</evidence>
<feature type="region of interest" description="Disordered" evidence="1">
    <location>
        <begin position="1"/>
        <end position="48"/>
    </location>
</feature>
<feature type="compositionally biased region" description="Low complexity" evidence="1">
    <location>
        <begin position="26"/>
        <end position="48"/>
    </location>
</feature>
<name>A0ABR3IQ25_9AGAR</name>